<organism evidence="17 18">
    <name type="scientific">Diploptera punctata</name>
    <name type="common">Pacific beetle cockroach</name>
    <dbReference type="NCBI Taxonomy" id="6984"/>
    <lineage>
        <taxon>Eukaryota</taxon>
        <taxon>Metazoa</taxon>
        <taxon>Ecdysozoa</taxon>
        <taxon>Arthropoda</taxon>
        <taxon>Hexapoda</taxon>
        <taxon>Insecta</taxon>
        <taxon>Pterygota</taxon>
        <taxon>Neoptera</taxon>
        <taxon>Polyneoptera</taxon>
        <taxon>Dictyoptera</taxon>
        <taxon>Blattodea</taxon>
        <taxon>Blaberoidea</taxon>
        <taxon>Blaberidae</taxon>
        <taxon>Diplopterinae</taxon>
        <taxon>Diploptera</taxon>
    </lineage>
</organism>
<evidence type="ECO:0000256" key="12">
    <source>
        <dbReference type="ARBA" id="ARBA00045966"/>
    </source>
</evidence>
<keyword evidence="4" id="KW-0645">Protease</keyword>
<comment type="catalytic activity">
    <reaction evidence="13">
        <text>S-benzyl-L-cysteinylglycine + H2O = S-benzyl-L-cysteine + glycine</text>
        <dbReference type="Rhea" id="RHEA:62568"/>
        <dbReference type="ChEBI" id="CHEBI:15377"/>
        <dbReference type="ChEBI" id="CHEBI:57305"/>
        <dbReference type="ChEBI" id="CHEBI:145802"/>
        <dbReference type="ChEBI" id="CHEBI:145803"/>
    </reaction>
    <physiologicalReaction direction="left-to-right" evidence="13">
        <dbReference type="Rhea" id="RHEA:62569"/>
    </physiologicalReaction>
</comment>
<evidence type="ECO:0000259" key="16">
    <source>
        <dbReference type="Pfam" id="PF02789"/>
    </source>
</evidence>
<evidence type="ECO:0000256" key="5">
    <source>
        <dbReference type="ARBA" id="ARBA00022801"/>
    </source>
</evidence>
<comment type="catalytic activity">
    <reaction evidence="14">
        <text>L-cysteinylglycine + H2O = L-cysteine + glycine</text>
        <dbReference type="Rhea" id="RHEA:28783"/>
        <dbReference type="ChEBI" id="CHEBI:15377"/>
        <dbReference type="ChEBI" id="CHEBI:35235"/>
        <dbReference type="ChEBI" id="CHEBI:57305"/>
        <dbReference type="ChEBI" id="CHEBI:61694"/>
    </reaction>
    <physiologicalReaction direction="left-to-right" evidence="14">
        <dbReference type="Rhea" id="RHEA:28784"/>
    </physiologicalReaction>
</comment>
<evidence type="ECO:0000256" key="9">
    <source>
        <dbReference type="ARBA" id="ARBA00030930"/>
    </source>
</evidence>
<evidence type="ECO:0000256" key="1">
    <source>
        <dbReference type="ARBA" id="ARBA00009528"/>
    </source>
</evidence>
<dbReference type="InterPro" id="IPR011356">
    <property type="entry name" value="Leucine_aapep/pepB"/>
</dbReference>
<evidence type="ECO:0000256" key="3">
    <source>
        <dbReference type="ARBA" id="ARBA00022438"/>
    </source>
</evidence>
<comment type="catalytic activity">
    <reaction evidence="6">
        <text>an S-substituted L-cysteinylglycine + H2O = an S-substituted L-cysteine + glycine</text>
        <dbReference type="Rhea" id="RHEA:60444"/>
        <dbReference type="ChEBI" id="CHEBI:15377"/>
        <dbReference type="ChEBI" id="CHEBI:57305"/>
        <dbReference type="ChEBI" id="CHEBI:58717"/>
        <dbReference type="ChEBI" id="CHEBI:143103"/>
        <dbReference type="EC" id="3.4.13.23"/>
    </reaction>
    <physiologicalReaction direction="left-to-right" evidence="6">
        <dbReference type="Rhea" id="RHEA:60445"/>
    </physiologicalReaction>
</comment>
<keyword evidence="3" id="KW-0031">Aminopeptidase</keyword>
<dbReference type="EC" id="3.4.13.23" evidence="7"/>
<dbReference type="Proteomes" id="UP001233999">
    <property type="component" value="Unassembled WGS sequence"/>
</dbReference>
<feature type="domain" description="Cytosol aminopeptidase" evidence="15">
    <location>
        <begin position="201"/>
        <end position="512"/>
    </location>
</feature>
<evidence type="ECO:0000313" key="17">
    <source>
        <dbReference type="EMBL" id="KAJ9578841.1"/>
    </source>
</evidence>
<evidence type="ECO:0000256" key="11">
    <source>
        <dbReference type="ARBA" id="ARBA00031564"/>
    </source>
</evidence>
<comment type="caution">
    <text evidence="17">The sequence shown here is derived from an EMBL/GenBank/DDBJ whole genome shotgun (WGS) entry which is preliminary data.</text>
</comment>
<dbReference type="Gene3D" id="3.40.220.10">
    <property type="entry name" value="Leucine Aminopeptidase, subunit E, domain 1"/>
    <property type="match status" value="1"/>
</dbReference>
<dbReference type="GO" id="GO:0070006">
    <property type="term" value="F:metalloaminopeptidase activity"/>
    <property type="evidence" value="ECO:0007669"/>
    <property type="project" value="InterPro"/>
</dbReference>
<evidence type="ECO:0000256" key="8">
    <source>
        <dbReference type="ARBA" id="ARBA00029605"/>
    </source>
</evidence>
<dbReference type="PANTHER" id="PTHR11963:SF16">
    <property type="entry name" value="CYTOSOL AMINOPEPTIDASE"/>
    <property type="match status" value="1"/>
</dbReference>
<reference evidence="17" key="1">
    <citation type="journal article" date="2023" name="IScience">
        <title>Live-bearing cockroach genome reveals convergent evolutionary mechanisms linked to viviparity in insects and beyond.</title>
        <authorList>
            <person name="Fouks B."/>
            <person name="Harrison M.C."/>
            <person name="Mikhailova A.A."/>
            <person name="Marchal E."/>
            <person name="English S."/>
            <person name="Carruthers M."/>
            <person name="Jennings E.C."/>
            <person name="Chiamaka E.L."/>
            <person name="Frigard R.A."/>
            <person name="Pippel M."/>
            <person name="Attardo G.M."/>
            <person name="Benoit J.B."/>
            <person name="Bornberg-Bauer E."/>
            <person name="Tobe S.S."/>
        </authorList>
    </citation>
    <scope>NUCLEOTIDE SEQUENCE</scope>
    <source>
        <strain evidence="17">Stay&amp;Tobe</strain>
    </source>
</reference>
<evidence type="ECO:0000256" key="7">
    <source>
        <dbReference type="ARBA" id="ARBA00023625"/>
    </source>
</evidence>
<sequence>MALLNPIRRIVPRISYLSVRRNYAEEPEPKMIVQDKKGLVLGVFQEAEGNFKFTTAASTFNRQTGGRLEELLKEAGGKIPKGKVQVYHNLDPEYLAVAVVGIGPEDAGLNTLEYLDEAKENVRIAAGAGAHVLRKIGANRIYVEGFNDQVEAAAEGACLASWRFQKYRDVHFTKKILLLDLYNDPDKTSWLRGINKAEAQNLARELSDSPPNRMTPSLFSQAAAEYLCPCGITVEIRDKEWIESKNMTSFLAAARGSCELPILLELGYCGGGTDDKPIVLVGKGVTFDSGGLCLKKCKGMMEYRADMAGAAVIVATMRAIAMLNLPINVTGVIPLCENMPSGLAIKPGDLVTASNGRTIIVDNTDKEGQLILADALLYGINQFKPKMVMDIATISRGMRTAIDCAASGAFCSNDGLWSELKKSGAITGDRVWRFPLWKNFTKKVTKISAADMTNQGFGPGGDPCLAAAFLREFVPCGDWIHLDITGSGMLQCRKDVPYLSKGRMTGRPTRTVIQFLTQMVNYDPSAREPREKK</sequence>
<proteinExistence type="inferred from homology"/>
<dbReference type="Pfam" id="PF02789">
    <property type="entry name" value="Peptidase_M17_N"/>
    <property type="match status" value="1"/>
</dbReference>
<dbReference type="Pfam" id="PF00883">
    <property type="entry name" value="Peptidase_M17"/>
    <property type="match status" value="1"/>
</dbReference>
<accession>A0AAD7ZE53</accession>
<dbReference type="GO" id="GO:0005737">
    <property type="term" value="C:cytoplasm"/>
    <property type="evidence" value="ECO:0007669"/>
    <property type="project" value="InterPro"/>
</dbReference>
<evidence type="ECO:0000256" key="14">
    <source>
        <dbReference type="ARBA" id="ARBA00049107"/>
    </source>
</evidence>
<evidence type="ECO:0000313" key="18">
    <source>
        <dbReference type="Proteomes" id="UP001233999"/>
    </source>
</evidence>
<dbReference type="PANTHER" id="PTHR11963">
    <property type="entry name" value="LEUCINE AMINOPEPTIDASE-RELATED"/>
    <property type="match status" value="1"/>
</dbReference>
<evidence type="ECO:0000259" key="15">
    <source>
        <dbReference type="Pfam" id="PF00883"/>
    </source>
</evidence>
<dbReference type="GO" id="GO:0030145">
    <property type="term" value="F:manganese ion binding"/>
    <property type="evidence" value="ECO:0007669"/>
    <property type="project" value="InterPro"/>
</dbReference>
<dbReference type="Gene3D" id="3.40.630.10">
    <property type="entry name" value="Zn peptidases"/>
    <property type="match status" value="1"/>
</dbReference>
<comment type="function">
    <text evidence="12">Cytosolic metallopeptidase that catalyzes the removal of unsubstituted N-terminal hydrophobic amino acids from various peptides. The presence of Zn(2+) ions is essential for the peptidase activity, and the association with other cofactors can modulate the substrate spectificity of the enzyme. For instance, in the presence of Mn(2+), it displays a specific Cys-Gly hydrolyzing activity of Cys-Gly-S-conjugates. Involved in the metabolism of glutathione and in the degradation of glutathione S-conjugates, which may play a role in the control of the cell redox status.</text>
</comment>
<dbReference type="PRINTS" id="PR00481">
    <property type="entry name" value="LAMNOPPTDASE"/>
</dbReference>
<evidence type="ECO:0000256" key="2">
    <source>
        <dbReference type="ARBA" id="ARBA00014190"/>
    </source>
</evidence>
<dbReference type="SUPFAM" id="SSF53187">
    <property type="entry name" value="Zn-dependent exopeptidases"/>
    <property type="match status" value="1"/>
</dbReference>
<dbReference type="SUPFAM" id="SSF52949">
    <property type="entry name" value="Macro domain-like"/>
    <property type="match status" value="1"/>
</dbReference>
<dbReference type="InterPro" id="IPR008283">
    <property type="entry name" value="Peptidase_M17_N"/>
</dbReference>
<comment type="similarity">
    <text evidence="1">Belongs to the peptidase M17 family.</text>
</comment>
<dbReference type="InterPro" id="IPR043472">
    <property type="entry name" value="Macro_dom-like"/>
</dbReference>
<evidence type="ECO:0000256" key="6">
    <source>
        <dbReference type="ARBA" id="ARBA00023511"/>
    </source>
</evidence>
<keyword evidence="5" id="KW-0378">Hydrolase</keyword>
<dbReference type="CDD" id="cd00433">
    <property type="entry name" value="Peptidase_M17"/>
    <property type="match status" value="1"/>
</dbReference>
<dbReference type="AlphaFoldDB" id="A0AAD7ZE53"/>
<keyword evidence="18" id="KW-1185">Reference proteome</keyword>
<reference evidence="17" key="2">
    <citation type="submission" date="2023-05" db="EMBL/GenBank/DDBJ databases">
        <authorList>
            <person name="Fouks B."/>
        </authorList>
    </citation>
    <scope>NUCLEOTIDE SEQUENCE</scope>
    <source>
        <strain evidence="17">Stay&amp;Tobe</strain>
        <tissue evidence="17">Testes</tissue>
    </source>
</reference>
<gene>
    <name evidence="17" type="ORF">L9F63_004945</name>
</gene>
<dbReference type="InterPro" id="IPR000819">
    <property type="entry name" value="Peptidase_M17_C"/>
</dbReference>
<dbReference type="GO" id="GO:0006508">
    <property type="term" value="P:proteolysis"/>
    <property type="evidence" value="ECO:0007669"/>
    <property type="project" value="UniProtKB-KW"/>
</dbReference>
<protein>
    <recommendedName>
        <fullName evidence="2">Cytosol aminopeptidase</fullName>
        <ecNumber evidence="7">3.4.13.23</ecNumber>
    </recommendedName>
    <alternativeName>
        <fullName evidence="10">Cysteinylglycine-S-conjugate dipeptidase</fullName>
    </alternativeName>
    <alternativeName>
        <fullName evidence="11">Leucine aminopeptidase 3</fullName>
    </alternativeName>
    <alternativeName>
        <fullName evidence="9">Proline aminopeptidase</fullName>
    </alternativeName>
    <alternativeName>
        <fullName evidence="8">Prolyl aminopeptidase</fullName>
    </alternativeName>
</protein>
<name>A0AAD7ZE53_DIPPU</name>
<evidence type="ECO:0000256" key="13">
    <source>
        <dbReference type="ARBA" id="ARBA00047881"/>
    </source>
</evidence>
<dbReference type="EMBL" id="JASPKZ010008858">
    <property type="protein sequence ID" value="KAJ9578841.1"/>
    <property type="molecule type" value="Genomic_DNA"/>
</dbReference>
<feature type="domain" description="Peptidase M17 leucyl aminopeptidase N-terminal" evidence="16">
    <location>
        <begin position="40"/>
        <end position="168"/>
    </location>
</feature>
<evidence type="ECO:0000256" key="4">
    <source>
        <dbReference type="ARBA" id="ARBA00022670"/>
    </source>
</evidence>
<evidence type="ECO:0000256" key="10">
    <source>
        <dbReference type="ARBA" id="ARBA00030997"/>
    </source>
</evidence>